<dbReference type="InParanoid" id="A0A2V0NUH7"/>
<comment type="caution">
    <text evidence="2">The sequence shown here is derived from an EMBL/GenBank/DDBJ whole genome shotgun (WGS) entry which is preliminary data.</text>
</comment>
<gene>
    <name evidence="2" type="ORF">Rsub_03614</name>
</gene>
<evidence type="ECO:0000313" key="2">
    <source>
        <dbReference type="EMBL" id="GBF91294.1"/>
    </source>
</evidence>
<dbReference type="AlphaFoldDB" id="A0A2V0NUH7"/>
<sequence length="154" mass="15037">MLARTAAFPPCSGCKRVREAPSTRSACPIGVRRPGGSSSGGAARPRAASVRRAAPGDGGGGPGSEPSLPPESATALERFAFFARAGNPKEAWLSVSSSVLLLTAPAAALGALLHAAAWGGAPPPALAAAEAAAVAGAAAAAATELWKILEGFQG</sequence>
<dbReference type="EMBL" id="BDRX01000023">
    <property type="protein sequence ID" value="GBF91294.1"/>
    <property type="molecule type" value="Genomic_DNA"/>
</dbReference>
<evidence type="ECO:0000256" key="1">
    <source>
        <dbReference type="SAM" id="MobiDB-lite"/>
    </source>
</evidence>
<feature type="compositionally biased region" description="Low complexity" evidence="1">
    <location>
        <begin position="30"/>
        <end position="55"/>
    </location>
</feature>
<name>A0A2V0NUH7_9CHLO</name>
<keyword evidence="3" id="KW-1185">Reference proteome</keyword>
<reference evidence="2 3" key="1">
    <citation type="journal article" date="2018" name="Sci. Rep.">
        <title>Raphidocelis subcapitata (=Pseudokirchneriella subcapitata) provides an insight into genome evolution and environmental adaptations in the Sphaeropleales.</title>
        <authorList>
            <person name="Suzuki S."/>
            <person name="Yamaguchi H."/>
            <person name="Nakajima N."/>
            <person name="Kawachi M."/>
        </authorList>
    </citation>
    <scope>NUCLEOTIDE SEQUENCE [LARGE SCALE GENOMIC DNA]</scope>
    <source>
        <strain evidence="2 3">NIES-35</strain>
    </source>
</reference>
<protein>
    <submittedName>
        <fullName evidence="2">Uncharacterized protein</fullName>
    </submittedName>
</protein>
<feature type="region of interest" description="Disordered" evidence="1">
    <location>
        <begin position="1"/>
        <end position="71"/>
    </location>
</feature>
<proteinExistence type="predicted"/>
<evidence type="ECO:0000313" key="3">
    <source>
        <dbReference type="Proteomes" id="UP000247498"/>
    </source>
</evidence>
<dbReference type="Proteomes" id="UP000247498">
    <property type="component" value="Unassembled WGS sequence"/>
</dbReference>
<accession>A0A2V0NUH7</accession>
<organism evidence="2 3">
    <name type="scientific">Raphidocelis subcapitata</name>
    <dbReference type="NCBI Taxonomy" id="307507"/>
    <lineage>
        <taxon>Eukaryota</taxon>
        <taxon>Viridiplantae</taxon>
        <taxon>Chlorophyta</taxon>
        <taxon>core chlorophytes</taxon>
        <taxon>Chlorophyceae</taxon>
        <taxon>CS clade</taxon>
        <taxon>Sphaeropleales</taxon>
        <taxon>Selenastraceae</taxon>
        <taxon>Raphidocelis</taxon>
    </lineage>
</organism>